<proteinExistence type="predicted"/>
<organism evidence="2 3">
    <name type="scientific">Clostridium saccharobutylicum DSM 13864</name>
    <dbReference type="NCBI Taxonomy" id="1345695"/>
    <lineage>
        <taxon>Bacteria</taxon>
        <taxon>Bacillati</taxon>
        <taxon>Bacillota</taxon>
        <taxon>Clostridia</taxon>
        <taxon>Eubacteriales</taxon>
        <taxon>Clostridiaceae</taxon>
        <taxon>Clostridium</taxon>
    </lineage>
</organism>
<dbReference type="EMBL" id="CP006721">
    <property type="protein sequence ID" value="AGX42964.1"/>
    <property type="molecule type" value="Genomic_DNA"/>
</dbReference>
<feature type="region of interest" description="Disordered" evidence="1">
    <location>
        <begin position="33"/>
        <end position="68"/>
    </location>
</feature>
<evidence type="ECO:0000313" key="2">
    <source>
        <dbReference type="EMBL" id="AGX42964.1"/>
    </source>
</evidence>
<dbReference type="Proteomes" id="UP000017118">
    <property type="component" value="Chromosome"/>
</dbReference>
<accession>U5MQB1</accession>
<dbReference type="RefSeq" id="WP_022745956.1">
    <property type="nucleotide sequence ID" value="NC_022571.1"/>
</dbReference>
<evidence type="ECO:0000313" key="3">
    <source>
        <dbReference type="Proteomes" id="UP000017118"/>
    </source>
</evidence>
<dbReference type="HOGENOM" id="CLU_1591690_0_0_9"/>
<feature type="compositionally biased region" description="Low complexity" evidence="1">
    <location>
        <begin position="33"/>
        <end position="60"/>
    </location>
</feature>
<dbReference type="GeneID" id="55474444"/>
<sequence>MNLITRNPVNFNRYKNNRSFAKFALSSASNSKITTKSNTSSLKTNTKNNTSNSKATTKSIANTKNHAVKLSPKDARSSAFIKVLNEVSSKSKSVKYGKGNISAGSAFMLSYKKMTNQPWYSNSSSGYFSNYSDLIDNVHNFHSSNNGSSLSKFCNALKERITQYGIS</sequence>
<name>U5MQB1_CLOSA</name>
<gene>
    <name evidence="2" type="ORF">CLSA_c19800</name>
</gene>
<dbReference type="AlphaFoldDB" id="U5MQB1"/>
<dbReference type="PATRIC" id="fig|1345695.10.peg.2443"/>
<reference evidence="2 3" key="1">
    <citation type="journal article" date="2013" name="Genome Announc.">
        <title>Complete Genome Sequence of the Solvent Producer Clostridium saccharobutylicum NCP262 (DSM 13864).</title>
        <authorList>
            <person name="Poehlein A."/>
            <person name="Hartwich K."/>
            <person name="Krabben P."/>
            <person name="Ehrenreich A."/>
            <person name="Liebl W."/>
            <person name="Durre P."/>
            <person name="Gottschalk G."/>
            <person name="Daniel R."/>
        </authorList>
    </citation>
    <scope>NUCLEOTIDE SEQUENCE [LARGE SCALE GENOMIC DNA]</scope>
    <source>
        <strain evidence="2">DSM 13864</strain>
    </source>
</reference>
<evidence type="ECO:0000256" key="1">
    <source>
        <dbReference type="SAM" id="MobiDB-lite"/>
    </source>
</evidence>
<protein>
    <submittedName>
        <fullName evidence="2">Uncharacterized protein</fullName>
    </submittedName>
</protein>
<keyword evidence="3" id="KW-1185">Reference proteome</keyword>
<dbReference type="KEGG" id="csb:CLSA_c19800"/>